<dbReference type="PROSITE" id="PS50943">
    <property type="entry name" value="HTH_CROC1"/>
    <property type="match status" value="1"/>
</dbReference>
<dbReference type="CDD" id="cd00093">
    <property type="entry name" value="HTH_XRE"/>
    <property type="match status" value="1"/>
</dbReference>
<reference evidence="3 4" key="1">
    <citation type="submission" date="2019-03" db="EMBL/GenBank/DDBJ databases">
        <title>Genomic Encyclopedia of Type Strains, Phase IV (KMG-IV): sequencing the most valuable type-strain genomes for metagenomic binning, comparative biology and taxonomic classification.</title>
        <authorList>
            <person name="Goeker M."/>
        </authorList>
    </citation>
    <scope>NUCLEOTIDE SEQUENCE [LARGE SCALE GENOMIC DNA]</scope>
    <source>
        <strain evidence="3 4">DSM 24629</strain>
    </source>
</reference>
<dbReference type="SMART" id="SM00530">
    <property type="entry name" value="HTH_XRE"/>
    <property type="match status" value="1"/>
</dbReference>
<keyword evidence="1" id="KW-0238">DNA-binding</keyword>
<dbReference type="PANTHER" id="PTHR46558:SF11">
    <property type="entry name" value="HTH-TYPE TRANSCRIPTIONAL REGULATOR XRE"/>
    <property type="match status" value="1"/>
</dbReference>
<dbReference type="Proteomes" id="UP000294902">
    <property type="component" value="Unassembled WGS sequence"/>
</dbReference>
<dbReference type="PANTHER" id="PTHR46558">
    <property type="entry name" value="TRACRIPTIONAL REGULATORY PROTEIN-RELATED-RELATED"/>
    <property type="match status" value="1"/>
</dbReference>
<protein>
    <submittedName>
        <fullName evidence="3">Helix-turn-helix protein</fullName>
    </submittedName>
</protein>
<dbReference type="Gene3D" id="1.10.260.40">
    <property type="entry name" value="lambda repressor-like DNA-binding domains"/>
    <property type="match status" value="1"/>
</dbReference>
<proteinExistence type="predicted"/>
<organism evidence="3 4">
    <name type="scientific">Natranaerovirga pectinivora</name>
    <dbReference type="NCBI Taxonomy" id="682400"/>
    <lineage>
        <taxon>Bacteria</taxon>
        <taxon>Bacillati</taxon>
        <taxon>Bacillota</taxon>
        <taxon>Clostridia</taxon>
        <taxon>Lachnospirales</taxon>
        <taxon>Natranaerovirgaceae</taxon>
        <taxon>Natranaerovirga</taxon>
    </lineage>
</organism>
<evidence type="ECO:0000313" key="4">
    <source>
        <dbReference type="Proteomes" id="UP000294902"/>
    </source>
</evidence>
<gene>
    <name evidence="3" type="ORF">EDC18_10534</name>
</gene>
<dbReference type="EMBL" id="SMAL01000005">
    <property type="protein sequence ID" value="TCT14553.1"/>
    <property type="molecule type" value="Genomic_DNA"/>
</dbReference>
<accession>A0A4V2V079</accession>
<evidence type="ECO:0000256" key="1">
    <source>
        <dbReference type="ARBA" id="ARBA00023125"/>
    </source>
</evidence>
<evidence type="ECO:0000259" key="2">
    <source>
        <dbReference type="PROSITE" id="PS50943"/>
    </source>
</evidence>
<dbReference type="OrthoDB" id="9813152at2"/>
<dbReference type="Pfam" id="PF01381">
    <property type="entry name" value="HTH_3"/>
    <property type="match status" value="1"/>
</dbReference>
<comment type="caution">
    <text evidence="3">The sequence shown here is derived from an EMBL/GenBank/DDBJ whole genome shotgun (WGS) entry which is preliminary data.</text>
</comment>
<name>A0A4V2V079_9FIRM</name>
<sequence>MKMNFSRNLATLRKVQNITQEALAEKCGVSRQAVTKWECGSSLPDLYKLSDLAEILSITVDELLHGNLADKTEEQIDRDYFAQLESKMDSILTEVRQQNENIIDEYIRRNEDDIEIDDTNEDVPVEAFRYWAMEEAQKGNYDDAIDYLEQALVRGDISAVSQLIVIHQEILYFCIVDQDEYECYNYELKFAQKIQKYGRIMEYEIKKAKAKK</sequence>
<dbReference type="AlphaFoldDB" id="A0A4V2V079"/>
<feature type="domain" description="HTH cro/C1-type" evidence="2">
    <location>
        <begin position="9"/>
        <end position="63"/>
    </location>
</feature>
<dbReference type="SUPFAM" id="SSF47413">
    <property type="entry name" value="lambda repressor-like DNA-binding domains"/>
    <property type="match status" value="1"/>
</dbReference>
<dbReference type="GO" id="GO:0003677">
    <property type="term" value="F:DNA binding"/>
    <property type="evidence" value="ECO:0007669"/>
    <property type="project" value="UniProtKB-KW"/>
</dbReference>
<keyword evidence="4" id="KW-1185">Reference proteome</keyword>
<dbReference type="InterPro" id="IPR010982">
    <property type="entry name" value="Lambda_DNA-bd_dom_sf"/>
</dbReference>
<evidence type="ECO:0000313" key="3">
    <source>
        <dbReference type="EMBL" id="TCT14553.1"/>
    </source>
</evidence>
<dbReference type="InterPro" id="IPR001387">
    <property type="entry name" value="Cro/C1-type_HTH"/>
</dbReference>